<feature type="domain" description="PDZ" evidence="2">
    <location>
        <begin position="11"/>
        <end position="98"/>
    </location>
</feature>
<dbReference type="Pfam" id="PF00595">
    <property type="entry name" value="PDZ"/>
    <property type="match status" value="1"/>
</dbReference>
<dbReference type="SUPFAM" id="SSF50156">
    <property type="entry name" value="PDZ domain-like"/>
    <property type="match status" value="1"/>
</dbReference>
<dbReference type="GO" id="GO:0090557">
    <property type="term" value="P:establishment of endothelial intestinal barrier"/>
    <property type="evidence" value="ECO:0007669"/>
    <property type="project" value="TreeGrafter"/>
</dbReference>
<dbReference type="PROSITE" id="PS50106">
    <property type="entry name" value="PDZ"/>
    <property type="match status" value="1"/>
</dbReference>
<dbReference type="InterPro" id="IPR036034">
    <property type="entry name" value="PDZ_sf"/>
</dbReference>
<feature type="compositionally biased region" description="Basic and acidic residues" evidence="1">
    <location>
        <begin position="135"/>
        <end position="144"/>
    </location>
</feature>
<dbReference type="CDD" id="cd06727">
    <property type="entry name" value="PDZ1_ZO1-like"/>
    <property type="match status" value="1"/>
</dbReference>
<feature type="compositionally biased region" description="Polar residues" evidence="1">
    <location>
        <begin position="182"/>
        <end position="203"/>
    </location>
</feature>
<reference evidence="3 4" key="1">
    <citation type="submission" date="2020-02" db="EMBL/GenBank/DDBJ databases">
        <title>Bird 10,000 Genomes (B10K) Project - Family phase.</title>
        <authorList>
            <person name="Zhang G."/>
        </authorList>
    </citation>
    <scope>NUCLEOTIDE SEQUENCE [LARGE SCALE GENOMIC DNA]</scope>
    <source>
        <strain evidence="3">B10K-DU-017-21</strain>
    </source>
</reference>
<protein>
    <submittedName>
        <fullName evidence="3">ZO3 protein</fullName>
    </submittedName>
</protein>
<keyword evidence="4" id="KW-1185">Reference proteome</keyword>
<dbReference type="PANTHER" id="PTHR13865:SF11">
    <property type="entry name" value="TIGHT JUNCTION PROTEIN ZO-3"/>
    <property type="match status" value="1"/>
</dbReference>
<feature type="region of interest" description="Disordered" evidence="1">
    <location>
        <begin position="100"/>
        <end position="210"/>
    </location>
</feature>
<feature type="non-terminal residue" evidence="3">
    <location>
        <position position="1"/>
    </location>
</feature>
<feature type="compositionally biased region" description="Low complexity" evidence="1">
    <location>
        <begin position="103"/>
        <end position="115"/>
    </location>
</feature>
<dbReference type="GO" id="GO:0150105">
    <property type="term" value="P:protein localization to cell-cell junction"/>
    <property type="evidence" value="ECO:0007669"/>
    <property type="project" value="TreeGrafter"/>
</dbReference>
<dbReference type="GO" id="GO:0098609">
    <property type="term" value="P:cell-cell adhesion"/>
    <property type="evidence" value="ECO:0007669"/>
    <property type="project" value="TreeGrafter"/>
</dbReference>
<dbReference type="PANTHER" id="PTHR13865">
    <property type="entry name" value="TIGHT JUNCTION PROTEIN"/>
    <property type="match status" value="1"/>
</dbReference>
<organism evidence="3 4">
    <name type="scientific">Centropus bengalensis</name>
    <name type="common">lesser coucal</name>
    <dbReference type="NCBI Taxonomy" id="1463675"/>
    <lineage>
        <taxon>Eukaryota</taxon>
        <taxon>Metazoa</taxon>
        <taxon>Chordata</taxon>
        <taxon>Craniata</taxon>
        <taxon>Vertebrata</taxon>
        <taxon>Euteleostomi</taxon>
        <taxon>Archelosauria</taxon>
        <taxon>Archosauria</taxon>
        <taxon>Dinosauria</taxon>
        <taxon>Saurischia</taxon>
        <taxon>Theropoda</taxon>
        <taxon>Coelurosauria</taxon>
        <taxon>Aves</taxon>
        <taxon>Neognathae</taxon>
        <taxon>Neoaves</taxon>
        <taxon>Otidimorphae</taxon>
        <taxon>Cuculiformes</taxon>
        <taxon>Centropidae</taxon>
        <taxon>Centropus</taxon>
    </lineage>
</organism>
<dbReference type="GO" id="GO:0005923">
    <property type="term" value="C:bicellular tight junction"/>
    <property type="evidence" value="ECO:0007669"/>
    <property type="project" value="TreeGrafter"/>
</dbReference>
<feature type="compositionally biased region" description="Basic residues" evidence="1">
    <location>
        <begin position="165"/>
        <end position="174"/>
    </location>
</feature>
<dbReference type="InterPro" id="IPR001478">
    <property type="entry name" value="PDZ"/>
</dbReference>
<gene>
    <name evidence="3" type="primary">Tjp3</name>
    <name evidence="3" type="ORF">CENBEN_R14764</name>
</gene>
<sequence>MEEMVIWEQHTVTLSKDPQRGFGFAVSGGRDRPNKVTGDTALVVSDVVAGGPAVGRLQRKDQIVMVNGLSMENVPSSFAIQTLKTCGKIANITLKRQKTVHLPVSKSSPSSPAAPRHYDSDEDDGSQGADPALSRSRDDLDHSQGYDGDSSSERSSGHHRDDHRHQKPVSRNRRRSQDSSHWRQSPGSGLDQGGSSQHRSTNGFRHGCDTTGLALVSGFKRLPHRDVPMKPITSVLVKQKQNE</sequence>
<proteinExistence type="predicted"/>
<dbReference type="GO" id="GO:0005886">
    <property type="term" value="C:plasma membrane"/>
    <property type="evidence" value="ECO:0007669"/>
    <property type="project" value="TreeGrafter"/>
</dbReference>
<accession>A0A852M274</accession>
<evidence type="ECO:0000256" key="1">
    <source>
        <dbReference type="SAM" id="MobiDB-lite"/>
    </source>
</evidence>
<evidence type="ECO:0000313" key="4">
    <source>
        <dbReference type="Proteomes" id="UP000632886"/>
    </source>
</evidence>
<feature type="non-terminal residue" evidence="3">
    <location>
        <position position="243"/>
    </location>
</feature>
<dbReference type="SMART" id="SM00228">
    <property type="entry name" value="PDZ"/>
    <property type="match status" value="1"/>
</dbReference>
<dbReference type="Proteomes" id="UP000632886">
    <property type="component" value="Unassembled WGS sequence"/>
</dbReference>
<name>A0A852M274_9AVES</name>
<feature type="compositionally biased region" description="Basic and acidic residues" evidence="1">
    <location>
        <begin position="151"/>
        <end position="164"/>
    </location>
</feature>
<comment type="caution">
    <text evidence="3">The sequence shown here is derived from an EMBL/GenBank/DDBJ whole genome shotgun (WGS) entry which is preliminary data.</text>
</comment>
<dbReference type="EMBL" id="WBNK01001819">
    <property type="protein sequence ID" value="NXX98053.1"/>
    <property type="molecule type" value="Genomic_DNA"/>
</dbReference>
<evidence type="ECO:0000313" key="3">
    <source>
        <dbReference type="EMBL" id="NXX98053.1"/>
    </source>
</evidence>
<dbReference type="GO" id="GO:1905605">
    <property type="term" value="P:positive regulation of blood-brain barrier permeability"/>
    <property type="evidence" value="ECO:0007669"/>
    <property type="project" value="TreeGrafter"/>
</dbReference>
<dbReference type="AlphaFoldDB" id="A0A852M274"/>
<dbReference type="GO" id="GO:0045216">
    <property type="term" value="P:cell-cell junction organization"/>
    <property type="evidence" value="ECO:0007669"/>
    <property type="project" value="TreeGrafter"/>
</dbReference>
<evidence type="ECO:0000259" key="2">
    <source>
        <dbReference type="PROSITE" id="PS50106"/>
    </source>
</evidence>
<dbReference type="Gene3D" id="2.30.42.10">
    <property type="match status" value="1"/>
</dbReference>
<dbReference type="GO" id="GO:0050839">
    <property type="term" value="F:cell adhesion molecule binding"/>
    <property type="evidence" value="ECO:0007669"/>
    <property type="project" value="TreeGrafter"/>
</dbReference>